<dbReference type="EMBL" id="BGPR01197426">
    <property type="protein sequence ID" value="GBN08565.1"/>
    <property type="molecule type" value="Genomic_DNA"/>
</dbReference>
<feature type="non-terminal residue" evidence="5">
    <location>
        <position position="1"/>
    </location>
</feature>
<name>A0A4Y2L2N2_ARAVE</name>
<evidence type="ECO:0000313" key="7">
    <source>
        <dbReference type="Proteomes" id="UP000499080"/>
    </source>
</evidence>
<evidence type="ECO:0000313" key="4">
    <source>
        <dbReference type="EMBL" id="GBN08620.1"/>
    </source>
</evidence>
<dbReference type="EMBL" id="BGPR01197472">
    <property type="protein sequence ID" value="GBN08692.1"/>
    <property type="molecule type" value="Genomic_DNA"/>
</dbReference>
<proteinExistence type="predicted"/>
<dbReference type="Proteomes" id="UP000499080">
    <property type="component" value="Unassembled WGS sequence"/>
</dbReference>
<accession>A0A4Y2L2N2</accession>
<dbReference type="AlphaFoldDB" id="A0A4Y2L2N2"/>
<gene>
    <name evidence="5" type="ORF">AVEN_146968_1</name>
    <name evidence="6" type="ORF">AVEN_150721_1</name>
    <name evidence="3" type="ORF">AVEN_20086_1</name>
    <name evidence="1" type="ORF">AVEN_254813_1</name>
    <name evidence="2" type="ORF">AVEN_272311_1</name>
    <name evidence="4" type="ORF">AVEN_43153_1</name>
</gene>
<evidence type="ECO:0000313" key="2">
    <source>
        <dbReference type="EMBL" id="GBN08590.1"/>
    </source>
</evidence>
<evidence type="ECO:0000313" key="5">
    <source>
        <dbReference type="EMBL" id="GBN08679.1"/>
    </source>
</evidence>
<evidence type="ECO:0000313" key="6">
    <source>
        <dbReference type="EMBL" id="GBN08692.1"/>
    </source>
</evidence>
<protein>
    <submittedName>
        <fullName evidence="5">Uncharacterized protein</fullName>
    </submittedName>
</protein>
<dbReference type="EMBL" id="BGPR01197447">
    <property type="protein sequence ID" value="GBN08620.1"/>
    <property type="molecule type" value="Genomic_DNA"/>
</dbReference>
<dbReference type="EMBL" id="BGPR01197433">
    <property type="protein sequence ID" value="GBN08590.1"/>
    <property type="molecule type" value="Genomic_DNA"/>
</dbReference>
<dbReference type="EMBL" id="BGPR01197437">
    <property type="protein sequence ID" value="GBN08597.1"/>
    <property type="molecule type" value="Genomic_DNA"/>
</dbReference>
<comment type="caution">
    <text evidence="5">The sequence shown here is derived from an EMBL/GenBank/DDBJ whole genome shotgun (WGS) entry which is preliminary data.</text>
</comment>
<sequence length="68" mass="7378">AVFRTSGRGARLVSRDLEGTSNLIRRTSLFQANCEFTTLVREGASKQFCACGLIMPKSATAPFTPPLE</sequence>
<dbReference type="EMBL" id="BGPR01197469">
    <property type="protein sequence ID" value="GBN08679.1"/>
    <property type="molecule type" value="Genomic_DNA"/>
</dbReference>
<organism evidence="5 7">
    <name type="scientific">Araneus ventricosus</name>
    <name type="common">Orbweaver spider</name>
    <name type="synonym">Epeira ventricosa</name>
    <dbReference type="NCBI Taxonomy" id="182803"/>
    <lineage>
        <taxon>Eukaryota</taxon>
        <taxon>Metazoa</taxon>
        <taxon>Ecdysozoa</taxon>
        <taxon>Arthropoda</taxon>
        <taxon>Chelicerata</taxon>
        <taxon>Arachnida</taxon>
        <taxon>Araneae</taxon>
        <taxon>Araneomorphae</taxon>
        <taxon>Entelegynae</taxon>
        <taxon>Araneoidea</taxon>
        <taxon>Araneidae</taxon>
        <taxon>Araneus</taxon>
    </lineage>
</organism>
<evidence type="ECO:0000313" key="1">
    <source>
        <dbReference type="EMBL" id="GBN08565.1"/>
    </source>
</evidence>
<keyword evidence="7" id="KW-1185">Reference proteome</keyword>
<reference evidence="5 7" key="1">
    <citation type="journal article" date="2019" name="Sci. Rep.">
        <title>Orb-weaving spider Araneus ventricosus genome elucidates the spidroin gene catalogue.</title>
        <authorList>
            <person name="Kono N."/>
            <person name="Nakamura H."/>
            <person name="Ohtoshi R."/>
            <person name="Moran D.A.P."/>
            <person name="Shinohara A."/>
            <person name="Yoshida Y."/>
            <person name="Fujiwara M."/>
            <person name="Mori M."/>
            <person name="Tomita M."/>
            <person name="Arakawa K."/>
        </authorList>
    </citation>
    <scope>NUCLEOTIDE SEQUENCE [LARGE SCALE GENOMIC DNA]</scope>
</reference>
<evidence type="ECO:0000313" key="3">
    <source>
        <dbReference type="EMBL" id="GBN08597.1"/>
    </source>
</evidence>